<feature type="domain" description="D-isomer specific 2-hydroxyacid dehydrogenase catalytic" evidence="4">
    <location>
        <begin position="16"/>
        <end position="215"/>
    </location>
</feature>
<accession>A0A5N7C7X8</accession>
<reference evidence="6" key="1">
    <citation type="submission" date="2019-04" db="EMBL/GenBank/DDBJ databases">
        <title>Friends and foes A comparative genomics studyof 23 Aspergillus species from section Flavi.</title>
        <authorList>
            <consortium name="DOE Joint Genome Institute"/>
            <person name="Kjaerbolling I."/>
            <person name="Vesth T."/>
            <person name="Frisvad J.C."/>
            <person name="Nybo J.L."/>
            <person name="Theobald S."/>
            <person name="Kildgaard S."/>
            <person name="Isbrandt T."/>
            <person name="Kuo A."/>
            <person name="Sato A."/>
            <person name="Lyhne E.K."/>
            <person name="Kogle M.E."/>
            <person name="Wiebenga A."/>
            <person name="Kun R.S."/>
            <person name="Lubbers R.J."/>
            <person name="Makela M.R."/>
            <person name="Barry K."/>
            <person name="Chovatia M."/>
            <person name="Clum A."/>
            <person name="Daum C."/>
            <person name="Haridas S."/>
            <person name="He G."/>
            <person name="LaButti K."/>
            <person name="Lipzen A."/>
            <person name="Mondo S."/>
            <person name="Riley R."/>
            <person name="Salamov A."/>
            <person name="Simmons B.A."/>
            <person name="Magnuson J.K."/>
            <person name="Henrissat B."/>
            <person name="Mortensen U.H."/>
            <person name="Larsen T.O."/>
            <person name="Devries R.P."/>
            <person name="Grigoriev I.V."/>
            <person name="Machida M."/>
            <person name="Baker S.E."/>
            <person name="Andersen M.R."/>
        </authorList>
    </citation>
    <scope>NUCLEOTIDE SEQUENCE [LARGE SCALE GENOMIC DNA]</scope>
    <source>
        <strain evidence="6">IBT 14317</strain>
    </source>
</reference>
<dbReference type="Pfam" id="PF02826">
    <property type="entry name" value="2-Hacid_dh_C"/>
    <property type="match status" value="1"/>
</dbReference>
<dbReference type="Proteomes" id="UP000326877">
    <property type="component" value="Unassembled WGS sequence"/>
</dbReference>
<dbReference type="InterPro" id="IPR006140">
    <property type="entry name" value="D-isomer_DH_NAD-bd"/>
</dbReference>
<dbReference type="Gene3D" id="3.40.50.720">
    <property type="entry name" value="NAD(P)-binding Rossmann-like Domain"/>
    <property type="match status" value="3"/>
</dbReference>
<dbReference type="InterPro" id="IPR006139">
    <property type="entry name" value="D-isomer_2_OHA_DH_cat_dom"/>
</dbReference>
<dbReference type="GO" id="GO:0005829">
    <property type="term" value="C:cytosol"/>
    <property type="evidence" value="ECO:0007669"/>
    <property type="project" value="TreeGrafter"/>
</dbReference>
<evidence type="ECO:0000259" key="4">
    <source>
        <dbReference type="Pfam" id="PF00389"/>
    </source>
</evidence>
<evidence type="ECO:0000256" key="1">
    <source>
        <dbReference type="ARBA" id="ARBA00023002"/>
    </source>
</evidence>
<dbReference type="AlphaFoldDB" id="A0A5N7C7X8"/>
<name>A0A5N7C7X8_PETAA</name>
<comment type="similarity">
    <text evidence="2">Belongs to the D-isomer specific 2-hydroxyacid dehydrogenase family.</text>
</comment>
<feature type="domain" description="D-isomer specific 2-hydroxyacid dehydrogenase NAD-binding" evidence="5">
    <location>
        <begin position="75"/>
        <end position="177"/>
    </location>
</feature>
<dbReference type="SUPFAM" id="SSF51735">
    <property type="entry name" value="NAD(P)-binding Rossmann-fold domains"/>
    <property type="match status" value="1"/>
</dbReference>
<evidence type="ECO:0000256" key="2">
    <source>
        <dbReference type="RuleBase" id="RU003719"/>
    </source>
</evidence>
<dbReference type="OrthoDB" id="9991913at2759"/>
<dbReference type="InterPro" id="IPR029753">
    <property type="entry name" value="D-isomer_DH_CS"/>
</dbReference>
<dbReference type="PANTHER" id="PTHR10996:SF269">
    <property type="entry name" value="HYPOTHETICAL D-ISOMER SPECIFIC 2-HYDROXYACID DEHYDROGENASE (EUROFUNG)"/>
    <property type="match status" value="1"/>
</dbReference>
<keyword evidence="1 2" id="KW-0560">Oxidoreductase</keyword>
<dbReference type="InterPro" id="IPR036291">
    <property type="entry name" value="NAD(P)-bd_dom_sf"/>
</dbReference>
<evidence type="ECO:0000256" key="3">
    <source>
        <dbReference type="SAM" id="MobiDB-lite"/>
    </source>
</evidence>
<dbReference type="GO" id="GO:0051287">
    <property type="term" value="F:NAD binding"/>
    <property type="evidence" value="ECO:0007669"/>
    <property type="project" value="InterPro"/>
</dbReference>
<feature type="region of interest" description="Disordered" evidence="3">
    <location>
        <begin position="216"/>
        <end position="244"/>
    </location>
</feature>
<protein>
    <submittedName>
        <fullName evidence="6">D-isomer specific 2-hydroxyacid dehydrogenase</fullName>
    </submittedName>
</protein>
<evidence type="ECO:0000313" key="6">
    <source>
        <dbReference type="EMBL" id="KAE8390246.1"/>
    </source>
</evidence>
<organism evidence="6">
    <name type="scientific">Petromyces alliaceus</name>
    <name type="common">Aspergillus alliaceus</name>
    <dbReference type="NCBI Taxonomy" id="209559"/>
    <lineage>
        <taxon>Eukaryota</taxon>
        <taxon>Fungi</taxon>
        <taxon>Dikarya</taxon>
        <taxon>Ascomycota</taxon>
        <taxon>Pezizomycotina</taxon>
        <taxon>Eurotiomycetes</taxon>
        <taxon>Eurotiomycetidae</taxon>
        <taxon>Eurotiales</taxon>
        <taxon>Aspergillaceae</taxon>
        <taxon>Aspergillus</taxon>
        <taxon>Aspergillus subgen. Circumdati</taxon>
    </lineage>
</organism>
<dbReference type="PANTHER" id="PTHR10996">
    <property type="entry name" value="2-HYDROXYACID DEHYDROGENASE-RELATED"/>
    <property type="match status" value="1"/>
</dbReference>
<feature type="compositionally biased region" description="Basic residues" evidence="3">
    <location>
        <begin position="217"/>
        <end position="227"/>
    </location>
</feature>
<dbReference type="EMBL" id="ML735257">
    <property type="protein sequence ID" value="KAE8390246.1"/>
    <property type="molecule type" value="Genomic_DNA"/>
</dbReference>
<dbReference type="InterPro" id="IPR050223">
    <property type="entry name" value="D-isomer_2-hydroxyacid_DH"/>
</dbReference>
<evidence type="ECO:0000259" key="5">
    <source>
        <dbReference type="Pfam" id="PF02826"/>
    </source>
</evidence>
<dbReference type="SUPFAM" id="SSF52283">
    <property type="entry name" value="Formate/glycerate dehydrogenase catalytic domain-like"/>
    <property type="match status" value="1"/>
</dbReference>
<gene>
    <name evidence="6" type="ORF">BDV23DRAFT_172570</name>
</gene>
<dbReference type="PROSITE" id="PS00670">
    <property type="entry name" value="D_2_HYDROXYACID_DH_2"/>
    <property type="match status" value="1"/>
</dbReference>
<proteinExistence type="inferred from homology"/>
<dbReference type="GO" id="GO:0030267">
    <property type="term" value="F:glyoxylate reductase (NADPH) activity"/>
    <property type="evidence" value="ECO:0007669"/>
    <property type="project" value="TreeGrafter"/>
</dbReference>
<dbReference type="Pfam" id="PF00389">
    <property type="entry name" value="2-Hacid_dh"/>
    <property type="match status" value="1"/>
</dbReference>
<sequence>MHAQPGMNINWVAGSFEVDHINHLPESCKTICHNGAGYDQIDVDACAKRGITVTYAPDLGNFKVLDFGHNPQGKILEQADPFGLITRYHNRRPLPAGQAAGAEHDSFERLLAESDIISINVPLNAHTRGLIGAGEIARIKGGVNVVNTARGVTIDEAAMAKALDLGKIAAVGLNVYELMVPHLGTHTVETLAKMETCATENARRVAVGEPLLTPVPKHIHSKRRTHHLPQEDVRDTERFRVEDE</sequence>
<feature type="compositionally biased region" description="Basic and acidic residues" evidence="3">
    <location>
        <begin position="228"/>
        <end position="244"/>
    </location>
</feature>
<dbReference type="GO" id="GO:0016618">
    <property type="term" value="F:hydroxypyruvate reductase [NAD(P)H] activity"/>
    <property type="evidence" value="ECO:0007669"/>
    <property type="project" value="TreeGrafter"/>
</dbReference>